<dbReference type="PANTHER" id="PTHR46928:SF1">
    <property type="entry name" value="MESENCHYME-SPECIFIC CELL SURFACE GLYCOPROTEIN"/>
    <property type="match status" value="1"/>
</dbReference>
<sequence>MGRRAVLGLTGGTVLGLLAGTAVAGNDQAAADAEAAGGVSGVENVTLEQIGRYESGLFDEGGAEIIAYHAPTQRLFVINADLGGVDVLDVSDPTTPEKVGAIDAASELDDVSSANSVATSADVVAVALEAEVAQDPGQVGLYDPETLDRLGTAPVGPLPDKVTFTPDGTRVLVANEGEPTDNYAYDPRGSVSIVDVSDGAAAPTVSTADFTAFDGKEDQLRKRGIRIFGPNASASQDFEPEYVAVSDDSETAWVPLQENNAIAEVDIDTATITDLMPLGFKDYSLAGNELDASNEDGGVNIQNWPINGILQPDAIGAYSPDGQTYLVTANEGDSRDYGSFSEEAEVADLRLDPEAFDFDGIEGIDSVEELQRPENLGAKGVTTTLGDVDGDGRYEELYVFGGRSFSIFTTNGTRVFDSGSDFETITAERFGDQFNNDNNEHDPDGRSDNKGPEPEGLTIGQVGDRYYAFIGLERIGGVMVYDITDPECATFVEYVNNRDFSVDIEAAIEDGDAPAGAAGDLGPEGLDFATAEESPIDDPLVFVGHEISGTTAIFRVTSDGNADVPVGSCSTDLPGNGRKNGRGNGRKNGRGNGRKNGHDKDRGNGRGS</sequence>
<dbReference type="InterPro" id="IPR015943">
    <property type="entry name" value="WD40/YVTN_repeat-like_dom_sf"/>
</dbReference>
<dbReference type="SUPFAM" id="SSF51004">
    <property type="entry name" value="C-terminal (heme d1) domain of cytochrome cd1-nitrite reductase"/>
    <property type="match status" value="1"/>
</dbReference>
<dbReference type="OrthoDB" id="240496at2157"/>
<feature type="domain" description="Choice-of-anchor I" evidence="2">
    <location>
        <begin position="60"/>
        <end position="555"/>
    </location>
</feature>
<comment type="caution">
    <text evidence="3">The sequence shown here is derived from an EMBL/GenBank/DDBJ whole genome shotgun (WGS) entry which is preliminary data.</text>
</comment>
<dbReference type="InterPro" id="IPR052956">
    <property type="entry name" value="Mesenchyme-surface_protein"/>
</dbReference>
<dbReference type="InterPro" id="IPR011048">
    <property type="entry name" value="Haem_d1_sf"/>
</dbReference>
<dbReference type="Pfam" id="PF22494">
    <property type="entry name" value="choice_anch_I"/>
    <property type="match status" value="1"/>
</dbReference>
<proteinExistence type="predicted"/>
<dbReference type="AlphaFoldDB" id="A0A2P4NSA3"/>
<evidence type="ECO:0000256" key="1">
    <source>
        <dbReference type="SAM" id="MobiDB-lite"/>
    </source>
</evidence>
<feature type="compositionally biased region" description="Basic and acidic residues" evidence="1">
    <location>
        <begin position="596"/>
        <end position="608"/>
    </location>
</feature>
<dbReference type="NCBIfam" id="NF038117">
    <property type="entry name" value="choice_anch_I"/>
    <property type="match status" value="1"/>
</dbReference>
<organism evidence="3 4">
    <name type="scientific">Haloferax marisrubri</name>
    <dbReference type="NCBI Taxonomy" id="1544719"/>
    <lineage>
        <taxon>Archaea</taxon>
        <taxon>Methanobacteriati</taxon>
        <taxon>Methanobacteriota</taxon>
        <taxon>Stenosarchaea group</taxon>
        <taxon>Halobacteria</taxon>
        <taxon>Halobacteriales</taxon>
        <taxon>Haloferacaceae</taxon>
        <taxon>Haloferax</taxon>
    </lineage>
</organism>
<accession>A0A2P4NSA3</accession>
<dbReference type="Proteomes" id="UP000053621">
    <property type="component" value="Unassembled WGS sequence"/>
</dbReference>
<feature type="compositionally biased region" description="Basic residues" evidence="1">
    <location>
        <begin position="579"/>
        <end position="595"/>
    </location>
</feature>
<dbReference type="EMBL" id="LOPW02000010">
    <property type="protein sequence ID" value="POG56011.1"/>
    <property type="molecule type" value="Genomic_DNA"/>
</dbReference>
<dbReference type="InterPro" id="IPR055188">
    <property type="entry name" value="Choice_anch_I"/>
</dbReference>
<dbReference type="PANTHER" id="PTHR46928">
    <property type="entry name" value="MESENCHYME-SPECIFIC CELL SURFACE GLYCOPROTEIN"/>
    <property type="match status" value="1"/>
</dbReference>
<evidence type="ECO:0000259" key="2">
    <source>
        <dbReference type="Pfam" id="PF22494"/>
    </source>
</evidence>
<feature type="region of interest" description="Disordered" evidence="1">
    <location>
        <begin position="429"/>
        <end position="458"/>
    </location>
</feature>
<evidence type="ECO:0000313" key="4">
    <source>
        <dbReference type="Proteomes" id="UP000053621"/>
    </source>
</evidence>
<feature type="region of interest" description="Disordered" evidence="1">
    <location>
        <begin position="565"/>
        <end position="608"/>
    </location>
</feature>
<feature type="compositionally biased region" description="Basic and acidic residues" evidence="1">
    <location>
        <begin position="438"/>
        <end position="453"/>
    </location>
</feature>
<name>A0A2P4NSA3_9EURY</name>
<reference evidence="3" key="1">
    <citation type="submission" date="2017-08" db="EMBL/GenBank/DDBJ databases">
        <title>Haloferax marisrubri sp. nov., isolated from the Discovery deep brine-seawater interface in the Red Sea.</title>
        <authorList>
            <person name="Zhang G."/>
            <person name="Stingl U."/>
        </authorList>
    </citation>
    <scope>NUCLEOTIDE SEQUENCE [LARGE SCALE GENOMIC DNA]</scope>
    <source>
        <strain evidence="3">SB3</strain>
    </source>
</reference>
<dbReference type="Gene3D" id="2.130.10.10">
    <property type="entry name" value="YVTN repeat-like/Quinoprotein amine dehydrogenase"/>
    <property type="match status" value="1"/>
</dbReference>
<keyword evidence="4" id="KW-1185">Reference proteome</keyword>
<gene>
    <name evidence="3" type="ORF">AUR65_009135</name>
</gene>
<evidence type="ECO:0000313" key="3">
    <source>
        <dbReference type="EMBL" id="POG56011.1"/>
    </source>
</evidence>
<protein>
    <submittedName>
        <fullName evidence="3">Alkaline phosphatase</fullName>
    </submittedName>
</protein>